<organism evidence="1 2">
    <name type="scientific">Xylaria bambusicola</name>
    <dbReference type="NCBI Taxonomy" id="326684"/>
    <lineage>
        <taxon>Eukaryota</taxon>
        <taxon>Fungi</taxon>
        <taxon>Dikarya</taxon>
        <taxon>Ascomycota</taxon>
        <taxon>Pezizomycotina</taxon>
        <taxon>Sordariomycetes</taxon>
        <taxon>Xylariomycetidae</taxon>
        <taxon>Xylariales</taxon>
        <taxon>Xylariaceae</taxon>
        <taxon>Xylaria</taxon>
    </lineage>
</organism>
<evidence type="ECO:0000313" key="1">
    <source>
        <dbReference type="EMBL" id="KAK5636481.1"/>
    </source>
</evidence>
<gene>
    <name evidence="1" type="ORF">RRF57_012193</name>
</gene>
<proteinExistence type="predicted"/>
<keyword evidence="2" id="KW-1185">Reference proteome</keyword>
<dbReference type="EMBL" id="JAWHQM010000071">
    <property type="protein sequence ID" value="KAK5636481.1"/>
    <property type="molecule type" value="Genomic_DNA"/>
</dbReference>
<reference evidence="1 2" key="1">
    <citation type="submission" date="2023-10" db="EMBL/GenBank/DDBJ databases">
        <title>Draft genome sequence of Xylaria bambusicola isolate GMP-LS, the root and basal stem rot pathogen of sugarcane in Indonesia.</title>
        <authorList>
            <person name="Selvaraj P."/>
            <person name="Muralishankar V."/>
            <person name="Muruganantham S."/>
            <person name="Sp S."/>
            <person name="Haryani S."/>
            <person name="Lau K.J.X."/>
            <person name="Naqvi N.I."/>
        </authorList>
    </citation>
    <scope>NUCLEOTIDE SEQUENCE [LARGE SCALE GENOMIC DNA]</scope>
    <source>
        <strain evidence="1">GMP-LS</strain>
    </source>
</reference>
<dbReference type="Proteomes" id="UP001305414">
    <property type="component" value="Unassembled WGS sequence"/>
</dbReference>
<sequence>MNYVISSSANGPSVLTPFVLSASTIRHQKPGYPLADIARIVRKRGIRTDEASLPLRCALADNGTCSTPGDTERVSCCQLIADEVGAGAESLAQRAEEAPARVELEEEAYARRDHQVLVSGEYIIDDRLAVAS</sequence>
<protein>
    <submittedName>
        <fullName evidence="1">Uncharacterized protein</fullName>
    </submittedName>
</protein>
<name>A0AAN7V1G7_9PEZI</name>
<comment type="caution">
    <text evidence="1">The sequence shown here is derived from an EMBL/GenBank/DDBJ whole genome shotgun (WGS) entry which is preliminary data.</text>
</comment>
<dbReference type="AlphaFoldDB" id="A0AAN7V1G7"/>
<accession>A0AAN7V1G7</accession>
<evidence type="ECO:0000313" key="2">
    <source>
        <dbReference type="Proteomes" id="UP001305414"/>
    </source>
</evidence>